<evidence type="ECO:0000313" key="2">
    <source>
        <dbReference type="Proteomes" id="UP000215731"/>
    </source>
</evidence>
<evidence type="ECO:0000313" key="1">
    <source>
        <dbReference type="EMBL" id="OYR60502.1"/>
    </source>
</evidence>
<dbReference type="RefSeq" id="WP_143420776.1">
    <property type="nucleotide sequence ID" value="NZ_NHOZ01000142.1"/>
</dbReference>
<dbReference type="AlphaFoldDB" id="A0A256IWJ1"/>
<comment type="caution">
    <text evidence="1">The sequence shown here is derived from an EMBL/GenBank/DDBJ whole genome shotgun (WGS) entry which is preliminary data.</text>
</comment>
<gene>
    <name evidence="1" type="ORF">DJ80_15385</name>
</gene>
<name>A0A256IWJ1_HALEZ</name>
<dbReference type="EMBL" id="NHOZ01000142">
    <property type="protein sequence ID" value="OYR60502.1"/>
    <property type="molecule type" value="Genomic_DNA"/>
</dbReference>
<feature type="non-terminal residue" evidence="1">
    <location>
        <position position="85"/>
    </location>
</feature>
<proteinExistence type="predicted"/>
<protein>
    <submittedName>
        <fullName evidence="1">Uncharacterized protein</fullName>
    </submittedName>
</protein>
<sequence length="85" mass="8650">MLVDVDPPNVTDGSRAGWLPSTVIDVSPLPLAEYGDVSSTPVSVTVSSRGEVVPPTSIPSVSPFDAIALADADAVFSTPVRSIVG</sequence>
<accession>A0A256IWJ1</accession>
<reference evidence="1 2" key="1">
    <citation type="journal article" date="2014" name="Front. Microbiol.">
        <title>Population and genomic analysis of the genus Halorubrum.</title>
        <authorList>
            <person name="Fullmer M.S."/>
            <person name="Soucy S.M."/>
            <person name="Swithers K.S."/>
            <person name="Makkay A.M."/>
            <person name="Wheeler R."/>
            <person name="Ventosa A."/>
            <person name="Gogarten J.P."/>
            <person name="Papke R.T."/>
        </authorList>
    </citation>
    <scope>NUCLEOTIDE SEQUENCE [LARGE SCALE GENOMIC DNA]</scope>
    <source>
        <strain evidence="1 2">Ga36</strain>
    </source>
</reference>
<organism evidence="1 2">
    <name type="scientific">Halorubrum ezzemoulense</name>
    <name type="common">Halorubrum chaoviator</name>
    <dbReference type="NCBI Taxonomy" id="337243"/>
    <lineage>
        <taxon>Archaea</taxon>
        <taxon>Methanobacteriati</taxon>
        <taxon>Methanobacteriota</taxon>
        <taxon>Stenosarchaea group</taxon>
        <taxon>Halobacteria</taxon>
        <taxon>Halobacteriales</taxon>
        <taxon>Haloferacaceae</taxon>
        <taxon>Halorubrum</taxon>
    </lineage>
</organism>
<dbReference type="Proteomes" id="UP000215731">
    <property type="component" value="Unassembled WGS sequence"/>
</dbReference>